<evidence type="ECO:0000256" key="1">
    <source>
        <dbReference type="SAM" id="MobiDB-lite"/>
    </source>
</evidence>
<feature type="compositionally biased region" description="Low complexity" evidence="1">
    <location>
        <begin position="60"/>
        <end position="73"/>
    </location>
</feature>
<feature type="region of interest" description="Disordered" evidence="1">
    <location>
        <begin position="38"/>
        <end position="73"/>
    </location>
</feature>
<accession>A0A0A8Y888</accession>
<dbReference type="AlphaFoldDB" id="A0A0A8Y888"/>
<sequence>MDGNLPHCSSRLCVVVSVTAPPLSLSFLSLPFVSEQAPQQPHRRLQCSPLLPAPPHRRLLPSPSSPRNPTLNLSGISAVRFTGKEGGEGEVAARRPVAGVAIPSHLGGSGCGTYRPRRHLVPRP</sequence>
<evidence type="ECO:0000313" key="2">
    <source>
        <dbReference type="EMBL" id="JAD21418.1"/>
    </source>
</evidence>
<protein>
    <submittedName>
        <fullName evidence="2">Uncharacterized protein</fullName>
    </submittedName>
</protein>
<reference evidence="2" key="1">
    <citation type="submission" date="2014-09" db="EMBL/GenBank/DDBJ databases">
        <authorList>
            <person name="Magalhaes I.L.F."/>
            <person name="Oliveira U."/>
            <person name="Santos F.R."/>
            <person name="Vidigal T.H.D.A."/>
            <person name="Brescovit A.D."/>
            <person name="Santos A.J."/>
        </authorList>
    </citation>
    <scope>NUCLEOTIDE SEQUENCE</scope>
    <source>
        <tissue evidence="2">Shoot tissue taken approximately 20 cm above the soil surface</tissue>
    </source>
</reference>
<reference evidence="2" key="2">
    <citation type="journal article" date="2015" name="Data Brief">
        <title>Shoot transcriptome of the giant reed, Arundo donax.</title>
        <authorList>
            <person name="Barrero R.A."/>
            <person name="Guerrero F.D."/>
            <person name="Moolhuijzen P."/>
            <person name="Goolsby J.A."/>
            <person name="Tidwell J."/>
            <person name="Bellgard S.E."/>
            <person name="Bellgard M.I."/>
        </authorList>
    </citation>
    <scope>NUCLEOTIDE SEQUENCE</scope>
    <source>
        <tissue evidence="2">Shoot tissue taken approximately 20 cm above the soil surface</tissue>
    </source>
</reference>
<dbReference type="EMBL" id="GBRH01276477">
    <property type="protein sequence ID" value="JAD21418.1"/>
    <property type="molecule type" value="Transcribed_RNA"/>
</dbReference>
<proteinExistence type="predicted"/>
<organism evidence="2">
    <name type="scientific">Arundo donax</name>
    <name type="common">Giant reed</name>
    <name type="synonym">Donax arundinaceus</name>
    <dbReference type="NCBI Taxonomy" id="35708"/>
    <lineage>
        <taxon>Eukaryota</taxon>
        <taxon>Viridiplantae</taxon>
        <taxon>Streptophyta</taxon>
        <taxon>Embryophyta</taxon>
        <taxon>Tracheophyta</taxon>
        <taxon>Spermatophyta</taxon>
        <taxon>Magnoliopsida</taxon>
        <taxon>Liliopsida</taxon>
        <taxon>Poales</taxon>
        <taxon>Poaceae</taxon>
        <taxon>PACMAD clade</taxon>
        <taxon>Arundinoideae</taxon>
        <taxon>Arundineae</taxon>
        <taxon>Arundo</taxon>
    </lineage>
</organism>
<name>A0A0A8Y888_ARUDO</name>